<evidence type="ECO:0000256" key="1">
    <source>
        <dbReference type="ARBA" id="ARBA00006227"/>
    </source>
</evidence>
<dbReference type="PANTHER" id="PTHR11545">
    <property type="entry name" value="RIBOSOMAL PROTEIN L13"/>
    <property type="match status" value="1"/>
</dbReference>
<accession>A0AAW1SVM0</accession>
<dbReference type="CDD" id="cd00392">
    <property type="entry name" value="Ribosomal_L13"/>
    <property type="match status" value="1"/>
</dbReference>
<dbReference type="Pfam" id="PF00572">
    <property type="entry name" value="Ribosomal_L13"/>
    <property type="match status" value="1"/>
</dbReference>
<dbReference type="Gene3D" id="3.90.1180.10">
    <property type="entry name" value="Ribosomal protein L13"/>
    <property type="match status" value="1"/>
</dbReference>
<keyword evidence="3 4" id="KW-0687">Ribonucleoprotein</keyword>
<dbReference type="HAMAP" id="MF_01366">
    <property type="entry name" value="Ribosomal_uL13"/>
    <property type="match status" value="1"/>
</dbReference>
<evidence type="ECO:0000256" key="2">
    <source>
        <dbReference type="ARBA" id="ARBA00022980"/>
    </source>
</evidence>
<dbReference type="GO" id="GO:0003735">
    <property type="term" value="F:structural constituent of ribosome"/>
    <property type="evidence" value="ECO:0007669"/>
    <property type="project" value="InterPro"/>
</dbReference>
<dbReference type="Proteomes" id="UP001485043">
    <property type="component" value="Unassembled WGS sequence"/>
</dbReference>
<dbReference type="GO" id="GO:0005762">
    <property type="term" value="C:mitochondrial large ribosomal subunit"/>
    <property type="evidence" value="ECO:0007669"/>
    <property type="project" value="TreeGrafter"/>
</dbReference>
<dbReference type="InterPro" id="IPR005823">
    <property type="entry name" value="Ribosomal_uL13_bac-type"/>
</dbReference>
<feature type="compositionally biased region" description="Polar residues" evidence="5">
    <location>
        <begin position="186"/>
        <end position="195"/>
    </location>
</feature>
<protein>
    <recommendedName>
        <fullName evidence="8">50S ribosomal protein L13</fullName>
    </recommendedName>
</protein>
<dbReference type="InterPro" id="IPR005822">
    <property type="entry name" value="Ribosomal_uL13"/>
</dbReference>
<evidence type="ECO:0000256" key="5">
    <source>
        <dbReference type="SAM" id="MobiDB-lite"/>
    </source>
</evidence>
<dbReference type="GO" id="GO:0017148">
    <property type="term" value="P:negative regulation of translation"/>
    <property type="evidence" value="ECO:0007669"/>
    <property type="project" value="TreeGrafter"/>
</dbReference>
<dbReference type="AlphaFoldDB" id="A0AAW1SVM0"/>
<dbReference type="GO" id="GO:0003729">
    <property type="term" value="F:mRNA binding"/>
    <property type="evidence" value="ECO:0007669"/>
    <property type="project" value="TreeGrafter"/>
</dbReference>
<feature type="region of interest" description="Disordered" evidence="5">
    <location>
        <begin position="186"/>
        <end position="207"/>
    </location>
</feature>
<evidence type="ECO:0000256" key="3">
    <source>
        <dbReference type="ARBA" id="ARBA00023274"/>
    </source>
</evidence>
<evidence type="ECO:0000313" key="7">
    <source>
        <dbReference type="Proteomes" id="UP001485043"/>
    </source>
</evidence>
<keyword evidence="2 4" id="KW-0689">Ribosomal protein</keyword>
<dbReference type="EMBL" id="JALJOV010000777">
    <property type="protein sequence ID" value="KAK9861327.1"/>
    <property type="molecule type" value="Genomic_DNA"/>
</dbReference>
<comment type="similarity">
    <text evidence="1 4">Belongs to the universal ribosomal protein uL13 family.</text>
</comment>
<dbReference type="GO" id="GO:0006412">
    <property type="term" value="P:translation"/>
    <property type="evidence" value="ECO:0007669"/>
    <property type="project" value="InterPro"/>
</dbReference>
<gene>
    <name evidence="6" type="ORF">WJX84_006763</name>
</gene>
<comment type="caution">
    <text evidence="6">The sequence shown here is derived from an EMBL/GenBank/DDBJ whole genome shotgun (WGS) entry which is preliminary data.</text>
</comment>
<evidence type="ECO:0008006" key="8">
    <source>
        <dbReference type="Google" id="ProtNLM"/>
    </source>
</evidence>
<reference evidence="6 7" key="1">
    <citation type="journal article" date="2024" name="Nat. Commun.">
        <title>Phylogenomics reveals the evolutionary origins of lichenization in chlorophyte algae.</title>
        <authorList>
            <person name="Puginier C."/>
            <person name="Libourel C."/>
            <person name="Otte J."/>
            <person name="Skaloud P."/>
            <person name="Haon M."/>
            <person name="Grisel S."/>
            <person name="Petersen M."/>
            <person name="Berrin J.G."/>
            <person name="Delaux P.M."/>
            <person name="Dal Grande F."/>
            <person name="Keller J."/>
        </authorList>
    </citation>
    <scope>NUCLEOTIDE SEQUENCE [LARGE SCALE GENOMIC DNA]</scope>
    <source>
        <strain evidence="6 7">SAG 2523</strain>
    </source>
</reference>
<keyword evidence="7" id="KW-1185">Reference proteome</keyword>
<dbReference type="InterPro" id="IPR036899">
    <property type="entry name" value="Ribosomal_uL13_sf"/>
</dbReference>
<evidence type="ECO:0000313" key="6">
    <source>
        <dbReference type="EMBL" id="KAK9861327.1"/>
    </source>
</evidence>
<proteinExistence type="inferred from homology"/>
<sequence length="207" mass="23793">MRTDLKWVQTEGKRLRLVDAKDQVVGRLAAHLSHVLQGKDKPTYAPHKDEGDIVIVKNARHISFTGKKWSQKLYRWHTGYPGGLKERQAKDQHERDPVRVLYNAVYGMLPKNKLRKVRALKLRLFPGEQHPFGQHPQLVPWEPPPRRIRIREPLPDVEEGFEPMNPDAYIRRFGHMLPEAAKQALRSSMAEQQSAVKAARVGSAVPQ</sequence>
<evidence type="ECO:0000256" key="4">
    <source>
        <dbReference type="RuleBase" id="RU003877"/>
    </source>
</evidence>
<dbReference type="PANTHER" id="PTHR11545:SF2">
    <property type="entry name" value="LARGE RIBOSOMAL SUBUNIT PROTEIN UL13M"/>
    <property type="match status" value="1"/>
</dbReference>
<organism evidence="6 7">
    <name type="scientific">Apatococcus fuscideae</name>
    <dbReference type="NCBI Taxonomy" id="2026836"/>
    <lineage>
        <taxon>Eukaryota</taxon>
        <taxon>Viridiplantae</taxon>
        <taxon>Chlorophyta</taxon>
        <taxon>core chlorophytes</taxon>
        <taxon>Trebouxiophyceae</taxon>
        <taxon>Chlorellales</taxon>
        <taxon>Chlorellaceae</taxon>
        <taxon>Apatococcus</taxon>
    </lineage>
</organism>
<dbReference type="SUPFAM" id="SSF52161">
    <property type="entry name" value="Ribosomal protein L13"/>
    <property type="match status" value="1"/>
</dbReference>
<dbReference type="NCBIfam" id="TIGR01066">
    <property type="entry name" value="rplM_bact"/>
    <property type="match status" value="1"/>
</dbReference>
<name>A0AAW1SVM0_9CHLO</name>
<dbReference type="InterPro" id="IPR023563">
    <property type="entry name" value="Ribosomal_uL13_CS"/>
</dbReference>
<dbReference type="PROSITE" id="PS00783">
    <property type="entry name" value="RIBOSOMAL_L13"/>
    <property type="match status" value="1"/>
</dbReference>